<reference evidence="1 2" key="1">
    <citation type="submission" date="2014-04" db="EMBL/GenBank/DDBJ databases">
        <authorList>
            <consortium name="DOE Joint Genome Institute"/>
            <person name="Kuo A."/>
            <person name="Ruytinx J."/>
            <person name="Rineau F."/>
            <person name="Colpaert J."/>
            <person name="Kohler A."/>
            <person name="Nagy L.G."/>
            <person name="Floudas D."/>
            <person name="Copeland A."/>
            <person name="Barry K.W."/>
            <person name="Cichocki N."/>
            <person name="Veneault-Fourrey C."/>
            <person name="LaButti K."/>
            <person name="Lindquist E.A."/>
            <person name="Lipzen A."/>
            <person name="Lundell T."/>
            <person name="Morin E."/>
            <person name="Murat C."/>
            <person name="Sun H."/>
            <person name="Tunlid A."/>
            <person name="Henrissat B."/>
            <person name="Grigoriev I.V."/>
            <person name="Hibbett D.S."/>
            <person name="Martin F."/>
            <person name="Nordberg H.P."/>
            <person name="Cantor M.N."/>
            <person name="Hua S.X."/>
        </authorList>
    </citation>
    <scope>NUCLEOTIDE SEQUENCE [LARGE SCALE GENOMIC DNA]</scope>
    <source>
        <strain evidence="1 2">UH-Slu-Lm8-n1</strain>
    </source>
</reference>
<dbReference type="OrthoDB" id="2746456at2759"/>
<sequence>MSLIRAATTLYFDSDRVWLVKELEALWRSNLEEPAANPESPLYAPKVAALARMCSIDVLLKPAFYEMARLPGFGLDKLEESEKFGCADMLRLIQIRECLSDMWVQVAAREDPAFVCPNLHGAPSNDGEGASTPFEQVDKKPVLGSITSASVASTCLLVTSRREAWARLVHDSGIFTRYRYDPLRGIAALINIEWTNAWCEDCKAKRKLDWHTMQRIIWEKIDEYFREDR</sequence>
<name>A0A0D0AK65_9AGAM</name>
<evidence type="ECO:0000313" key="1">
    <source>
        <dbReference type="EMBL" id="KIK42261.1"/>
    </source>
</evidence>
<accession>A0A0D0AK65</accession>
<dbReference type="AlphaFoldDB" id="A0A0D0AK65"/>
<dbReference type="Proteomes" id="UP000054485">
    <property type="component" value="Unassembled WGS sequence"/>
</dbReference>
<protein>
    <submittedName>
        <fullName evidence="1">Uncharacterized protein</fullName>
    </submittedName>
</protein>
<proteinExistence type="predicted"/>
<organism evidence="1 2">
    <name type="scientific">Suillus luteus UH-Slu-Lm8-n1</name>
    <dbReference type="NCBI Taxonomy" id="930992"/>
    <lineage>
        <taxon>Eukaryota</taxon>
        <taxon>Fungi</taxon>
        <taxon>Dikarya</taxon>
        <taxon>Basidiomycota</taxon>
        <taxon>Agaricomycotina</taxon>
        <taxon>Agaricomycetes</taxon>
        <taxon>Agaricomycetidae</taxon>
        <taxon>Boletales</taxon>
        <taxon>Suillineae</taxon>
        <taxon>Suillaceae</taxon>
        <taxon>Suillus</taxon>
    </lineage>
</organism>
<dbReference type="HOGENOM" id="CLU_1210479_0_0_1"/>
<dbReference type="InParanoid" id="A0A0D0AK65"/>
<evidence type="ECO:0000313" key="2">
    <source>
        <dbReference type="Proteomes" id="UP000054485"/>
    </source>
</evidence>
<keyword evidence="2" id="KW-1185">Reference proteome</keyword>
<dbReference type="EMBL" id="KN835243">
    <property type="protein sequence ID" value="KIK42261.1"/>
    <property type="molecule type" value="Genomic_DNA"/>
</dbReference>
<reference evidence="2" key="2">
    <citation type="submission" date="2015-01" db="EMBL/GenBank/DDBJ databases">
        <title>Evolutionary Origins and Diversification of the Mycorrhizal Mutualists.</title>
        <authorList>
            <consortium name="DOE Joint Genome Institute"/>
            <consortium name="Mycorrhizal Genomics Consortium"/>
            <person name="Kohler A."/>
            <person name="Kuo A."/>
            <person name="Nagy L.G."/>
            <person name="Floudas D."/>
            <person name="Copeland A."/>
            <person name="Barry K.W."/>
            <person name="Cichocki N."/>
            <person name="Veneault-Fourrey C."/>
            <person name="LaButti K."/>
            <person name="Lindquist E.A."/>
            <person name="Lipzen A."/>
            <person name="Lundell T."/>
            <person name="Morin E."/>
            <person name="Murat C."/>
            <person name="Riley R."/>
            <person name="Ohm R."/>
            <person name="Sun H."/>
            <person name="Tunlid A."/>
            <person name="Henrissat B."/>
            <person name="Grigoriev I.V."/>
            <person name="Hibbett D.S."/>
            <person name="Martin F."/>
        </authorList>
    </citation>
    <scope>NUCLEOTIDE SEQUENCE [LARGE SCALE GENOMIC DNA]</scope>
    <source>
        <strain evidence="2">UH-Slu-Lm8-n1</strain>
    </source>
</reference>
<gene>
    <name evidence="1" type="ORF">CY34DRAFT_805093</name>
</gene>